<dbReference type="SUPFAM" id="SSF57997">
    <property type="entry name" value="Tropomyosin"/>
    <property type="match status" value="1"/>
</dbReference>
<evidence type="ECO:0000256" key="5">
    <source>
        <dbReference type="SAM" id="Coils"/>
    </source>
</evidence>
<protein>
    <recommendedName>
        <fullName evidence="2">Coiled-coil domain-containing protein 39</fullName>
    </recommendedName>
</protein>
<dbReference type="GO" id="GO:0060285">
    <property type="term" value="P:cilium-dependent cell motility"/>
    <property type="evidence" value="ECO:0007669"/>
    <property type="project" value="TreeGrafter"/>
</dbReference>
<feature type="coiled-coil region" evidence="5">
    <location>
        <begin position="481"/>
        <end position="539"/>
    </location>
</feature>
<dbReference type="GO" id="GO:0060287">
    <property type="term" value="P:epithelial cilium movement involved in determination of left/right asymmetry"/>
    <property type="evidence" value="ECO:0007669"/>
    <property type="project" value="TreeGrafter"/>
</dbReference>
<dbReference type="GO" id="GO:0005930">
    <property type="term" value="C:axoneme"/>
    <property type="evidence" value="ECO:0007669"/>
    <property type="project" value="InterPro"/>
</dbReference>
<dbReference type="Pfam" id="PF24161">
    <property type="entry name" value="CCDC39"/>
    <property type="match status" value="1"/>
</dbReference>
<reference evidence="8" key="2">
    <citation type="submission" date="2023-11" db="UniProtKB">
        <authorList>
            <consortium name="WormBaseParasite"/>
        </authorList>
    </citation>
    <scope>IDENTIFICATION</scope>
</reference>
<feature type="coiled-coil region" evidence="5">
    <location>
        <begin position="775"/>
        <end position="827"/>
    </location>
</feature>
<feature type="compositionally biased region" description="Polar residues" evidence="6">
    <location>
        <begin position="939"/>
        <end position="963"/>
    </location>
</feature>
<feature type="coiled-coil region" evidence="5">
    <location>
        <begin position="290"/>
        <end position="457"/>
    </location>
</feature>
<evidence type="ECO:0000256" key="1">
    <source>
        <dbReference type="ARBA" id="ARBA00005805"/>
    </source>
</evidence>
<proteinExistence type="inferred from homology"/>
<comment type="function">
    <text evidence="4">Required for assembly of dynein regulatory complex (DRC) and inner dynein arm (IDA) complexes, which are responsible for ciliary beat regulation, thereby playing a central role in motility in cilia and flagella. Probably acts together with CCDC40 to form a molecular ruler that determines the 96 nanometer (nm) repeat length and arrangements of components in cilia and flagella. Not required for outer dynein arm complexes assembly.</text>
</comment>
<name>A0AA85K687_TRIRE</name>
<dbReference type="WBParaSite" id="TREG1_75970.2">
    <property type="protein sequence ID" value="TREG1_75970.2"/>
    <property type="gene ID" value="TREG1_75970"/>
</dbReference>
<evidence type="ECO:0000256" key="6">
    <source>
        <dbReference type="SAM" id="MobiDB-lite"/>
    </source>
</evidence>
<feature type="compositionally biased region" description="Low complexity" evidence="6">
    <location>
        <begin position="996"/>
        <end position="1008"/>
    </location>
</feature>
<feature type="region of interest" description="Disordered" evidence="6">
    <location>
        <begin position="881"/>
        <end position="968"/>
    </location>
</feature>
<dbReference type="GO" id="GO:0005576">
    <property type="term" value="C:extracellular region"/>
    <property type="evidence" value="ECO:0007669"/>
    <property type="project" value="GOC"/>
</dbReference>
<evidence type="ECO:0000256" key="4">
    <source>
        <dbReference type="ARBA" id="ARBA00045182"/>
    </source>
</evidence>
<evidence type="ECO:0000256" key="3">
    <source>
        <dbReference type="ARBA" id="ARBA00023054"/>
    </source>
</evidence>
<evidence type="ECO:0000313" key="7">
    <source>
        <dbReference type="Proteomes" id="UP000050795"/>
    </source>
</evidence>
<evidence type="ECO:0000313" key="8">
    <source>
        <dbReference type="WBParaSite" id="TREG1_75970.2"/>
    </source>
</evidence>
<dbReference type="PANTHER" id="PTHR18962">
    <property type="entry name" value="COILED-COIL DOMAIN-CONTAINING PROTEIN 39"/>
    <property type="match status" value="1"/>
</dbReference>
<keyword evidence="7" id="KW-1185">Reference proteome</keyword>
<feature type="coiled-coil region" evidence="5">
    <location>
        <begin position="678"/>
        <end position="705"/>
    </location>
</feature>
<feature type="compositionally biased region" description="Low complexity" evidence="6">
    <location>
        <begin position="883"/>
        <end position="902"/>
    </location>
</feature>
<dbReference type="InterPro" id="IPR033290">
    <property type="entry name" value="CCDC39"/>
</dbReference>
<sequence length="1047" mass="121178">MPAPTQPQIATVLAELGWNEAHAIPIANEANQKLIIRLEELQNALFQRTNQLDIEHSKVEQLKNHMKNVQQEIDYTSSLCNLRDKEIQEEIHQTKLAEREYERLIQENKKIDQIQHDVIEKKSFLETLFYQKRKELENSSANIDSNKVSLESLMKTIGEHDEDMKIVEKYIKQDNSKIKELDLEVEKLTNRRNELKSKLDTVYTNTLIHQVELECLSKEVKSAYTNRDALIKQWENVINQMRQRDAELEHFSQRLNQTKIQVYEQKQLNKEKLSFLHSQEENNNDVQRCINELVKNIAQCKQDLTDTEIKRQDFHSELEALKRTVDKAASDLEEARAQSVQIKREKESKTQNLEKIKDSIENAQTRLSYITESKLTCEQYADEADKQLSLQEANHNAYCKQLNKLRDEKFKINQKYEELNHTEKLLKQAISGSEITKRNLNEKVEKLDAQLLKQQEVLYRQDFNVQLLERRISKMKGEQSVEQQEIKKAKIDELTKELNERISTVNLLTNQLGNLRREVHRVKREHEILLNKNVTLENQLNTNELEMDIMYKEKEKHSNNLQKLLVEKNLKKLEVKRLTKLFEQYSDKKYDLQKAYEELNSTIKQRTEQINLHQTMLNKQIKMYASENSQLNIEIQERKSKVDKLIKRYEIITSLMAPSDGEETRNQTYYLIRAAQDKELLQRKGDTLDTEVRTLEQEIIALENTLALMNGCNTVYRMSHSQLPDNAEEIQQQTELNEQIRVLSIKSRYDNVRLKELQELYSKMEESSIQLDTDIDLYKDQTKRLEKEVEQKLTEIEKQNTRLTRALERLQKAKRLVKDNRDEMEADIQTRLSKELVTYAINDLLNRIKGDITIYEQAQAILSSAGLPINTLISSSQYHRRLSGQTSSSTKSFTTSNRTTPTPADSTLTSPESTKYSSRICSPRNDSIDGADVDDNHDCGQSNTSENKSSQGSVTAVRSVRNSSAKDIRSTIVNSRRISRPLSTASIDLSQQTQLPTSLLPTTTTTTSMAVTSQRQSKTPSSGLSGKTSKCKSPSGGSNSSNGTGSR</sequence>
<feature type="compositionally biased region" description="Polar residues" evidence="6">
    <location>
        <begin position="903"/>
        <end position="920"/>
    </location>
</feature>
<dbReference type="Proteomes" id="UP000050795">
    <property type="component" value="Unassembled WGS sequence"/>
</dbReference>
<dbReference type="AlphaFoldDB" id="A0AA85K687"/>
<evidence type="ECO:0000256" key="2">
    <source>
        <dbReference type="ARBA" id="ARBA00016725"/>
    </source>
</evidence>
<feature type="region of interest" description="Disordered" evidence="6">
    <location>
        <begin position="996"/>
        <end position="1047"/>
    </location>
</feature>
<organism evidence="7 8">
    <name type="scientific">Trichobilharzia regenti</name>
    <name type="common">Nasal bird schistosome</name>
    <dbReference type="NCBI Taxonomy" id="157069"/>
    <lineage>
        <taxon>Eukaryota</taxon>
        <taxon>Metazoa</taxon>
        <taxon>Spiralia</taxon>
        <taxon>Lophotrochozoa</taxon>
        <taxon>Platyhelminthes</taxon>
        <taxon>Trematoda</taxon>
        <taxon>Digenea</taxon>
        <taxon>Strigeidida</taxon>
        <taxon>Schistosomatoidea</taxon>
        <taxon>Schistosomatidae</taxon>
        <taxon>Trichobilharzia</taxon>
    </lineage>
</organism>
<feature type="coiled-coil region" evidence="5">
    <location>
        <begin position="24"/>
        <end position="107"/>
    </location>
</feature>
<feature type="compositionally biased region" description="Low complexity" evidence="6">
    <location>
        <begin position="1033"/>
        <end position="1047"/>
    </location>
</feature>
<reference evidence="7" key="1">
    <citation type="submission" date="2022-06" db="EMBL/GenBank/DDBJ databases">
        <authorList>
            <person name="Berger JAMES D."/>
            <person name="Berger JAMES D."/>
        </authorList>
    </citation>
    <scope>NUCLEOTIDE SEQUENCE [LARGE SCALE GENOMIC DNA]</scope>
</reference>
<feature type="compositionally biased region" description="Polar residues" evidence="6">
    <location>
        <begin position="1009"/>
        <end position="1032"/>
    </location>
</feature>
<dbReference type="PANTHER" id="PTHR18962:SF0">
    <property type="entry name" value="COILED-COIL DOMAIN-CONTAINING PROTEIN 39"/>
    <property type="match status" value="1"/>
</dbReference>
<dbReference type="GO" id="GO:0036159">
    <property type="term" value="P:inner dynein arm assembly"/>
    <property type="evidence" value="ECO:0007669"/>
    <property type="project" value="InterPro"/>
</dbReference>
<keyword evidence="3 5" id="KW-0175">Coiled coil</keyword>
<feature type="coiled-coil region" evidence="5">
    <location>
        <begin position="171"/>
        <end position="205"/>
    </location>
</feature>
<comment type="similarity">
    <text evidence="1">Belongs to the CCDC39 family.</text>
</comment>
<accession>A0AA85K687</accession>